<protein>
    <submittedName>
        <fullName evidence="2">Uncharacterized protein</fullName>
    </submittedName>
</protein>
<feature type="region of interest" description="Disordered" evidence="1">
    <location>
        <begin position="23"/>
        <end position="53"/>
    </location>
</feature>
<proteinExistence type="predicted"/>
<dbReference type="EMBL" id="JAYKXN010000006">
    <property type="protein sequence ID" value="KAK7279252.1"/>
    <property type="molecule type" value="Genomic_DNA"/>
</dbReference>
<evidence type="ECO:0000313" key="2">
    <source>
        <dbReference type="EMBL" id="KAK7279252.1"/>
    </source>
</evidence>
<dbReference type="Proteomes" id="UP001359559">
    <property type="component" value="Unassembled WGS sequence"/>
</dbReference>
<keyword evidence="3" id="KW-1185">Reference proteome</keyword>
<accession>A0AAN9FMM9</accession>
<organism evidence="2 3">
    <name type="scientific">Clitoria ternatea</name>
    <name type="common">Butterfly pea</name>
    <dbReference type="NCBI Taxonomy" id="43366"/>
    <lineage>
        <taxon>Eukaryota</taxon>
        <taxon>Viridiplantae</taxon>
        <taxon>Streptophyta</taxon>
        <taxon>Embryophyta</taxon>
        <taxon>Tracheophyta</taxon>
        <taxon>Spermatophyta</taxon>
        <taxon>Magnoliopsida</taxon>
        <taxon>eudicotyledons</taxon>
        <taxon>Gunneridae</taxon>
        <taxon>Pentapetalae</taxon>
        <taxon>rosids</taxon>
        <taxon>fabids</taxon>
        <taxon>Fabales</taxon>
        <taxon>Fabaceae</taxon>
        <taxon>Papilionoideae</taxon>
        <taxon>50 kb inversion clade</taxon>
        <taxon>NPAAA clade</taxon>
        <taxon>indigoferoid/millettioid clade</taxon>
        <taxon>Phaseoleae</taxon>
        <taxon>Clitoria</taxon>
    </lineage>
</organism>
<comment type="caution">
    <text evidence="2">The sequence shown here is derived from an EMBL/GenBank/DDBJ whole genome shotgun (WGS) entry which is preliminary data.</text>
</comment>
<feature type="compositionally biased region" description="Basic and acidic residues" evidence="1">
    <location>
        <begin position="28"/>
        <end position="53"/>
    </location>
</feature>
<dbReference type="AlphaFoldDB" id="A0AAN9FMM9"/>
<gene>
    <name evidence="2" type="ORF">RJT34_24299</name>
</gene>
<name>A0AAN9FMM9_CLITE</name>
<evidence type="ECO:0000313" key="3">
    <source>
        <dbReference type="Proteomes" id="UP001359559"/>
    </source>
</evidence>
<reference evidence="2 3" key="1">
    <citation type="submission" date="2024-01" db="EMBL/GenBank/DDBJ databases">
        <title>The genomes of 5 underutilized Papilionoideae crops provide insights into root nodulation and disease resistance.</title>
        <authorList>
            <person name="Yuan L."/>
        </authorList>
    </citation>
    <scope>NUCLEOTIDE SEQUENCE [LARGE SCALE GENOMIC DNA]</scope>
    <source>
        <strain evidence="2">LY-2023</strain>
        <tissue evidence="2">Leaf</tissue>
    </source>
</reference>
<evidence type="ECO:0000256" key="1">
    <source>
        <dbReference type="SAM" id="MobiDB-lite"/>
    </source>
</evidence>
<sequence length="89" mass="10641">MSVHLQQPTLYHNLQGELYVNGEIVQRPPERQRRVDPQPQRHQDRPRYNDRTRIQIIPPLSHFPSHFLRRLNHRRKPPHFNPSLSSGAV</sequence>